<dbReference type="Proteomes" id="UP000241769">
    <property type="component" value="Unassembled WGS sequence"/>
</dbReference>
<name>A0A2P6NUG4_9EUKA</name>
<sequence>MCEPSGGDGPPNDGSSPPSVSSAQSETPLRDAASSKITCTNCRKSHVTCDGKTPCHRCSLRAIECIAAPRRKPGPQPKRMRFSDIEVTAATTLISLPPINHLSGGVDVVVGEAMRKLLPPSPDEIERSDRDPPALYVPSEQELEEFEKIFLTNGHSQEGFAAVRRTALIVRNKMNEIKKFVTVDQREYLWVHFKEQLQAHKEMAQISDTPTLIWERCNALHFINKAAIQLLGWVRPMPYRENSDLLHVLSPQMSDFLRVFLIKSFLDGAMTADSYRAGYRRVENQKPEYKMCNFIVSVKRDLLGLPQLFVMQMVPDPEPRVVDYPKDLVDM</sequence>
<dbReference type="SUPFAM" id="SSF57701">
    <property type="entry name" value="Zn2/Cys6 DNA-binding domain"/>
    <property type="match status" value="1"/>
</dbReference>
<keyword evidence="1" id="KW-0479">Metal-binding</keyword>
<dbReference type="InParanoid" id="A0A2P6NUG4"/>
<dbReference type="Pfam" id="PF00172">
    <property type="entry name" value="Zn_clus"/>
    <property type="match status" value="1"/>
</dbReference>
<proteinExistence type="predicted"/>
<protein>
    <recommendedName>
        <fullName evidence="4">Zn(2)-C6 fungal-type domain-containing protein</fullName>
    </recommendedName>
</protein>
<dbReference type="EMBL" id="MDYQ01000019">
    <property type="protein sequence ID" value="PRP87609.1"/>
    <property type="molecule type" value="Genomic_DNA"/>
</dbReference>
<dbReference type="GO" id="GO:0000981">
    <property type="term" value="F:DNA-binding transcription factor activity, RNA polymerase II-specific"/>
    <property type="evidence" value="ECO:0007669"/>
    <property type="project" value="InterPro"/>
</dbReference>
<feature type="region of interest" description="Disordered" evidence="3">
    <location>
        <begin position="1"/>
        <end position="35"/>
    </location>
</feature>
<evidence type="ECO:0000256" key="2">
    <source>
        <dbReference type="ARBA" id="ARBA00023242"/>
    </source>
</evidence>
<dbReference type="OrthoDB" id="1555531at2759"/>
<keyword evidence="2" id="KW-0539">Nucleus</keyword>
<dbReference type="PANTHER" id="PTHR47659:SF7">
    <property type="entry name" value="FUNGAL TRANSCRIPTIONAL REGULATORY PROTEIN, N-TERMINAL DOMAIN-CONTAINING PROTEIN"/>
    <property type="match status" value="1"/>
</dbReference>
<gene>
    <name evidence="5" type="ORF">PROFUN_04636</name>
</gene>
<evidence type="ECO:0000256" key="3">
    <source>
        <dbReference type="SAM" id="MobiDB-lite"/>
    </source>
</evidence>
<evidence type="ECO:0000256" key="1">
    <source>
        <dbReference type="ARBA" id="ARBA00022723"/>
    </source>
</evidence>
<dbReference type="AlphaFoldDB" id="A0A2P6NUG4"/>
<evidence type="ECO:0000259" key="4">
    <source>
        <dbReference type="PROSITE" id="PS50048"/>
    </source>
</evidence>
<dbReference type="InterPro" id="IPR036864">
    <property type="entry name" value="Zn2-C6_fun-type_DNA-bd_sf"/>
</dbReference>
<dbReference type="InterPro" id="IPR050335">
    <property type="entry name" value="ERT1_acuK_gluconeogen_tf"/>
</dbReference>
<feature type="compositionally biased region" description="Low complexity" evidence="3">
    <location>
        <begin position="10"/>
        <end position="22"/>
    </location>
</feature>
<dbReference type="PROSITE" id="PS00463">
    <property type="entry name" value="ZN2_CY6_FUNGAL_1"/>
    <property type="match status" value="1"/>
</dbReference>
<dbReference type="GO" id="GO:0008270">
    <property type="term" value="F:zinc ion binding"/>
    <property type="evidence" value="ECO:0007669"/>
    <property type="project" value="InterPro"/>
</dbReference>
<accession>A0A2P6NUG4</accession>
<reference evidence="5 6" key="1">
    <citation type="journal article" date="2018" name="Genome Biol. Evol.">
        <title>Multiple Roots of Fruiting Body Formation in Amoebozoa.</title>
        <authorList>
            <person name="Hillmann F."/>
            <person name="Forbes G."/>
            <person name="Novohradska S."/>
            <person name="Ferling I."/>
            <person name="Riege K."/>
            <person name="Groth M."/>
            <person name="Westermann M."/>
            <person name="Marz M."/>
            <person name="Spaller T."/>
            <person name="Winckler T."/>
            <person name="Schaap P."/>
            <person name="Glockner G."/>
        </authorList>
    </citation>
    <scope>NUCLEOTIDE SEQUENCE [LARGE SCALE GENOMIC DNA]</scope>
    <source>
        <strain evidence="5 6">Jena</strain>
    </source>
</reference>
<comment type="caution">
    <text evidence="5">The sequence shown here is derived from an EMBL/GenBank/DDBJ whole genome shotgun (WGS) entry which is preliminary data.</text>
</comment>
<dbReference type="PROSITE" id="PS50048">
    <property type="entry name" value="ZN2_CY6_FUNGAL_2"/>
    <property type="match status" value="1"/>
</dbReference>
<evidence type="ECO:0000313" key="5">
    <source>
        <dbReference type="EMBL" id="PRP87609.1"/>
    </source>
</evidence>
<dbReference type="Gene3D" id="4.10.240.10">
    <property type="entry name" value="Zn(2)-C6 fungal-type DNA-binding domain"/>
    <property type="match status" value="1"/>
</dbReference>
<dbReference type="CDD" id="cd00067">
    <property type="entry name" value="GAL4"/>
    <property type="match status" value="1"/>
</dbReference>
<keyword evidence="6" id="KW-1185">Reference proteome</keyword>
<dbReference type="InterPro" id="IPR001138">
    <property type="entry name" value="Zn2Cys6_DnaBD"/>
</dbReference>
<organism evidence="5 6">
    <name type="scientific">Planoprotostelium fungivorum</name>
    <dbReference type="NCBI Taxonomy" id="1890364"/>
    <lineage>
        <taxon>Eukaryota</taxon>
        <taxon>Amoebozoa</taxon>
        <taxon>Evosea</taxon>
        <taxon>Variosea</taxon>
        <taxon>Cavosteliida</taxon>
        <taxon>Cavosteliaceae</taxon>
        <taxon>Planoprotostelium</taxon>
    </lineage>
</organism>
<evidence type="ECO:0000313" key="6">
    <source>
        <dbReference type="Proteomes" id="UP000241769"/>
    </source>
</evidence>
<feature type="domain" description="Zn(2)-C6 fungal-type" evidence="4">
    <location>
        <begin position="38"/>
        <end position="67"/>
    </location>
</feature>
<dbReference type="PANTHER" id="PTHR47659">
    <property type="entry name" value="ZN(II)2CYS6 TRANSCRIPTION FACTOR (EUROFUNG)-RELATED"/>
    <property type="match status" value="1"/>
</dbReference>